<gene>
    <name evidence="1" type="ORF">DPMN_069764</name>
</gene>
<evidence type="ECO:0000313" key="2">
    <source>
        <dbReference type="Proteomes" id="UP000828390"/>
    </source>
</evidence>
<keyword evidence="2" id="KW-1185">Reference proteome</keyword>
<name>A0A9D3Z228_DREPO</name>
<comment type="caution">
    <text evidence="1">The sequence shown here is derived from an EMBL/GenBank/DDBJ whole genome shotgun (WGS) entry which is preliminary data.</text>
</comment>
<sequence>MSPSWMVTGSTMEPFICKPRPAAFIYTCSNTGTASGNRANTRSDTKPPYLPQPVLQMPFTLAFTRNIG</sequence>
<protein>
    <submittedName>
        <fullName evidence="1">Uncharacterized protein</fullName>
    </submittedName>
</protein>
<proteinExistence type="predicted"/>
<dbReference type="EMBL" id="JAIWYP010000014">
    <property type="protein sequence ID" value="KAH3710289.1"/>
    <property type="molecule type" value="Genomic_DNA"/>
</dbReference>
<organism evidence="1 2">
    <name type="scientific">Dreissena polymorpha</name>
    <name type="common">Zebra mussel</name>
    <name type="synonym">Mytilus polymorpha</name>
    <dbReference type="NCBI Taxonomy" id="45954"/>
    <lineage>
        <taxon>Eukaryota</taxon>
        <taxon>Metazoa</taxon>
        <taxon>Spiralia</taxon>
        <taxon>Lophotrochozoa</taxon>
        <taxon>Mollusca</taxon>
        <taxon>Bivalvia</taxon>
        <taxon>Autobranchia</taxon>
        <taxon>Heteroconchia</taxon>
        <taxon>Euheterodonta</taxon>
        <taxon>Imparidentia</taxon>
        <taxon>Neoheterodontei</taxon>
        <taxon>Myida</taxon>
        <taxon>Dreissenoidea</taxon>
        <taxon>Dreissenidae</taxon>
        <taxon>Dreissena</taxon>
    </lineage>
</organism>
<evidence type="ECO:0000313" key="1">
    <source>
        <dbReference type="EMBL" id="KAH3710289.1"/>
    </source>
</evidence>
<reference evidence="1" key="1">
    <citation type="journal article" date="2019" name="bioRxiv">
        <title>The Genome of the Zebra Mussel, Dreissena polymorpha: A Resource for Invasive Species Research.</title>
        <authorList>
            <person name="McCartney M.A."/>
            <person name="Auch B."/>
            <person name="Kono T."/>
            <person name="Mallez S."/>
            <person name="Zhang Y."/>
            <person name="Obille A."/>
            <person name="Becker A."/>
            <person name="Abrahante J.E."/>
            <person name="Garbe J."/>
            <person name="Badalamenti J.P."/>
            <person name="Herman A."/>
            <person name="Mangelson H."/>
            <person name="Liachko I."/>
            <person name="Sullivan S."/>
            <person name="Sone E.D."/>
            <person name="Koren S."/>
            <person name="Silverstein K.A.T."/>
            <person name="Beckman K.B."/>
            <person name="Gohl D.M."/>
        </authorList>
    </citation>
    <scope>NUCLEOTIDE SEQUENCE</scope>
    <source>
        <strain evidence="1">Duluth1</strain>
        <tissue evidence="1">Whole animal</tissue>
    </source>
</reference>
<dbReference type="Proteomes" id="UP000828390">
    <property type="component" value="Unassembled WGS sequence"/>
</dbReference>
<reference evidence="1" key="2">
    <citation type="submission" date="2020-11" db="EMBL/GenBank/DDBJ databases">
        <authorList>
            <person name="McCartney M.A."/>
            <person name="Auch B."/>
            <person name="Kono T."/>
            <person name="Mallez S."/>
            <person name="Becker A."/>
            <person name="Gohl D.M."/>
            <person name="Silverstein K.A.T."/>
            <person name="Koren S."/>
            <person name="Bechman K.B."/>
            <person name="Herman A."/>
            <person name="Abrahante J.E."/>
            <person name="Garbe J."/>
        </authorList>
    </citation>
    <scope>NUCLEOTIDE SEQUENCE</scope>
    <source>
        <strain evidence="1">Duluth1</strain>
        <tissue evidence="1">Whole animal</tissue>
    </source>
</reference>
<accession>A0A9D3Z228</accession>
<dbReference type="AlphaFoldDB" id="A0A9D3Z228"/>